<dbReference type="AlphaFoldDB" id="Q97A93"/>
<dbReference type="GeneID" id="1442003"/>
<keyword evidence="1" id="KW-0472">Membrane</keyword>
<accession>Q97A93</accession>
<sequence>MISPLAVMAVVILIASMHMIAPDHWMPLAALTLKKKYSDSKVRALSAYIGMAHGVSSVILSLAILYIGIAFIGSKYIRVASVIILVLVSLYILINSIRESREAREIEETSLLVSAFPDPAFLPMAIIAYTYGTYFVISTGLIYVAASTIALLAVVFLVNIGLLRKLSSLKPVTVDRIVVVVLLLTAAYIYFFG</sequence>
<evidence type="ECO:0000256" key="1">
    <source>
        <dbReference type="SAM" id="Phobius"/>
    </source>
</evidence>
<reference evidence="2 3" key="2">
    <citation type="journal article" date="2000" name="Proc. Natl. Acad. Sci. U.S.A.">
        <title>Archaeal adaptation to higher temperatures revealed by genomic sequence of Thermoplasma volcanium.</title>
        <authorList>
            <person name="Kawashima T."/>
            <person name="Amano N."/>
            <person name="Koike H."/>
            <person name="Makino S."/>
            <person name="Higuchi S."/>
            <person name="Kawashima-Ohya Y."/>
            <person name="Watanabe K."/>
            <person name="Yamazaki M."/>
            <person name="Kanehori K."/>
            <person name="Kawamoto T."/>
            <person name="Nunoshiba T."/>
            <person name="Yamamoto Y."/>
            <person name="Aramaki H."/>
            <person name="Makino K."/>
            <person name="Suzuki M."/>
        </authorList>
    </citation>
    <scope>NUCLEOTIDE SEQUENCE [LARGE SCALE GENOMIC DNA]</scope>
    <source>
        <strain evidence="3">ATCC 51530 / DSM 4299 / JCM 9571 / NBRC 15438 / GSS1</strain>
    </source>
</reference>
<reference evidence="2 3" key="1">
    <citation type="journal article" date="1999" name="Proc. Jpn. Acad.">
        <title>Determination of the complete genomic DNA sequence of Thermoplasma volvanium GSS1.</title>
        <authorList>
            <person name="Kawashima T."/>
            <person name="Yamamoto Y."/>
            <person name="Aramaki H."/>
            <person name="Nunoshiba T."/>
            <person name="Kawamoto T."/>
            <person name="Watanabe K."/>
            <person name="Yamazaki M."/>
            <person name="Kanehori K."/>
            <person name="Amano N."/>
            <person name="Ohya Y."/>
            <person name="Makino K."/>
            <person name="Suzuki M."/>
        </authorList>
    </citation>
    <scope>NUCLEOTIDE SEQUENCE [LARGE SCALE GENOMIC DNA]</scope>
    <source>
        <strain evidence="3">ATCC 51530 / DSM 4299 / JCM 9571 / NBRC 15438 / GSS1</strain>
    </source>
</reference>
<feature type="transmembrane region" description="Helical" evidence="1">
    <location>
        <begin position="174"/>
        <end position="192"/>
    </location>
</feature>
<proteinExistence type="predicted"/>
<evidence type="ECO:0000313" key="2">
    <source>
        <dbReference type="EMBL" id="BAB60059.1"/>
    </source>
</evidence>
<dbReference type="HOGENOM" id="CLU_1431716_0_0_2"/>
<dbReference type="RefSeq" id="WP_156769093.1">
    <property type="nucleotide sequence ID" value="NC_002689.2"/>
</dbReference>
<gene>
    <name evidence="2" type="ORF">TVG0944469</name>
</gene>
<dbReference type="EMBL" id="BA000011">
    <property type="protein sequence ID" value="BAB60059.1"/>
    <property type="molecule type" value="Genomic_DNA"/>
</dbReference>
<name>Q97A93_THEVO</name>
<feature type="transmembrane region" description="Helical" evidence="1">
    <location>
        <begin position="76"/>
        <end position="97"/>
    </location>
</feature>
<evidence type="ECO:0000313" key="3">
    <source>
        <dbReference type="Proteomes" id="UP000001017"/>
    </source>
</evidence>
<feature type="transmembrane region" description="Helical" evidence="1">
    <location>
        <begin position="141"/>
        <end position="162"/>
    </location>
</feature>
<dbReference type="Proteomes" id="UP000001017">
    <property type="component" value="Chromosome"/>
</dbReference>
<dbReference type="OrthoDB" id="57567at2157"/>
<dbReference type="eggNOG" id="arCOG06965">
    <property type="taxonomic scope" value="Archaea"/>
</dbReference>
<keyword evidence="1" id="KW-0812">Transmembrane</keyword>
<feature type="transmembrane region" description="Helical" evidence="1">
    <location>
        <begin position="45"/>
        <end position="70"/>
    </location>
</feature>
<feature type="transmembrane region" description="Helical" evidence="1">
    <location>
        <begin position="6"/>
        <end position="33"/>
    </location>
</feature>
<organism evidence="2 3">
    <name type="scientific">Thermoplasma volcanium (strain ATCC 51530 / DSM 4299 / JCM 9571 / NBRC 15438 / GSS1)</name>
    <dbReference type="NCBI Taxonomy" id="273116"/>
    <lineage>
        <taxon>Archaea</taxon>
        <taxon>Methanobacteriati</taxon>
        <taxon>Thermoplasmatota</taxon>
        <taxon>Thermoplasmata</taxon>
        <taxon>Thermoplasmatales</taxon>
        <taxon>Thermoplasmataceae</taxon>
        <taxon>Thermoplasma</taxon>
    </lineage>
</organism>
<feature type="transmembrane region" description="Helical" evidence="1">
    <location>
        <begin position="109"/>
        <end position="129"/>
    </location>
</feature>
<keyword evidence="1" id="KW-1133">Transmembrane helix</keyword>
<protein>
    <submittedName>
        <fullName evidence="2">TVG0944469 protein</fullName>
    </submittedName>
</protein>
<dbReference type="KEGG" id="tvo:TVG0944469"/>
<keyword evidence="3" id="KW-1185">Reference proteome</keyword>
<dbReference type="PaxDb" id="273116-14325134"/>